<protein>
    <submittedName>
        <fullName evidence="3">Uncharacterized protein</fullName>
    </submittedName>
</protein>
<evidence type="ECO:0000256" key="2">
    <source>
        <dbReference type="SAM" id="Phobius"/>
    </source>
</evidence>
<keyword evidence="2" id="KW-0812">Transmembrane</keyword>
<feature type="region of interest" description="Disordered" evidence="1">
    <location>
        <begin position="218"/>
        <end position="239"/>
    </location>
</feature>
<comment type="caution">
    <text evidence="3">The sequence shown here is derived from an EMBL/GenBank/DDBJ whole genome shotgun (WGS) entry which is preliminary data.</text>
</comment>
<evidence type="ECO:0000313" key="4">
    <source>
        <dbReference type="Proteomes" id="UP001412067"/>
    </source>
</evidence>
<keyword evidence="4" id="KW-1185">Reference proteome</keyword>
<feature type="transmembrane region" description="Helical" evidence="2">
    <location>
        <begin position="120"/>
        <end position="143"/>
    </location>
</feature>
<dbReference type="Proteomes" id="UP001412067">
    <property type="component" value="Unassembled WGS sequence"/>
</dbReference>
<proteinExistence type="predicted"/>
<keyword evidence="2" id="KW-0472">Membrane</keyword>
<organism evidence="3 4">
    <name type="scientific">Platanthera guangdongensis</name>
    <dbReference type="NCBI Taxonomy" id="2320717"/>
    <lineage>
        <taxon>Eukaryota</taxon>
        <taxon>Viridiplantae</taxon>
        <taxon>Streptophyta</taxon>
        <taxon>Embryophyta</taxon>
        <taxon>Tracheophyta</taxon>
        <taxon>Spermatophyta</taxon>
        <taxon>Magnoliopsida</taxon>
        <taxon>Liliopsida</taxon>
        <taxon>Asparagales</taxon>
        <taxon>Orchidaceae</taxon>
        <taxon>Orchidoideae</taxon>
        <taxon>Orchideae</taxon>
        <taxon>Orchidinae</taxon>
        <taxon>Platanthera</taxon>
    </lineage>
</organism>
<reference evidence="3 4" key="1">
    <citation type="journal article" date="2022" name="Nat. Plants">
        <title>Genomes of leafy and leafless Platanthera orchids illuminate the evolution of mycoheterotrophy.</title>
        <authorList>
            <person name="Li M.H."/>
            <person name="Liu K.W."/>
            <person name="Li Z."/>
            <person name="Lu H.C."/>
            <person name="Ye Q.L."/>
            <person name="Zhang D."/>
            <person name="Wang J.Y."/>
            <person name="Li Y.F."/>
            <person name="Zhong Z.M."/>
            <person name="Liu X."/>
            <person name="Yu X."/>
            <person name="Liu D.K."/>
            <person name="Tu X.D."/>
            <person name="Liu B."/>
            <person name="Hao Y."/>
            <person name="Liao X.Y."/>
            <person name="Jiang Y.T."/>
            <person name="Sun W.H."/>
            <person name="Chen J."/>
            <person name="Chen Y.Q."/>
            <person name="Ai Y."/>
            <person name="Zhai J.W."/>
            <person name="Wu S.S."/>
            <person name="Zhou Z."/>
            <person name="Hsiao Y.Y."/>
            <person name="Wu W.L."/>
            <person name="Chen Y.Y."/>
            <person name="Lin Y.F."/>
            <person name="Hsu J.L."/>
            <person name="Li C.Y."/>
            <person name="Wang Z.W."/>
            <person name="Zhao X."/>
            <person name="Zhong W.Y."/>
            <person name="Ma X.K."/>
            <person name="Ma L."/>
            <person name="Huang J."/>
            <person name="Chen G.Z."/>
            <person name="Huang M.Z."/>
            <person name="Huang L."/>
            <person name="Peng D.H."/>
            <person name="Luo Y.B."/>
            <person name="Zou S.Q."/>
            <person name="Chen S.P."/>
            <person name="Lan S."/>
            <person name="Tsai W.C."/>
            <person name="Van de Peer Y."/>
            <person name="Liu Z.J."/>
        </authorList>
    </citation>
    <scope>NUCLEOTIDE SEQUENCE [LARGE SCALE GENOMIC DNA]</scope>
    <source>
        <strain evidence="3">Lor288</strain>
    </source>
</reference>
<gene>
    <name evidence="3" type="ORF">KSP40_PGU006101</name>
</gene>
<accession>A0ABR2N3I4</accession>
<dbReference type="SUPFAM" id="SSF57850">
    <property type="entry name" value="RING/U-box"/>
    <property type="match status" value="1"/>
</dbReference>
<name>A0ABR2N3I4_9ASPA</name>
<dbReference type="EMBL" id="JBBWWR010000001">
    <property type="protein sequence ID" value="KAK8970654.1"/>
    <property type="molecule type" value="Genomic_DNA"/>
</dbReference>
<evidence type="ECO:0000313" key="3">
    <source>
        <dbReference type="EMBL" id="KAK8970654.1"/>
    </source>
</evidence>
<keyword evidence="2" id="KW-1133">Transmembrane helix</keyword>
<sequence length="239" mass="25671">MASPPENDVCSVCHDRFTLPCQANCSHWFCGFSSSEHTHRCPRHHQLLSKRGLPSAIDNLGILSETRHFFVSDGKCQTQPSTFSSRTLISTGEPSTRLNNVQRTTHDPLLSRSSFPGDRLTIPIALLFIVFVVAILPVVSSAVRRGGGAFGDRASSHIVTGLLGASTVVDDNAEVVGSDAQLDRIGHNNSKEVVRARMQLSAYESCPVEPVGFASCAGEKTDPAGFASGGDKQRHVGEE</sequence>
<evidence type="ECO:0000256" key="1">
    <source>
        <dbReference type="SAM" id="MobiDB-lite"/>
    </source>
</evidence>